<dbReference type="GO" id="GO:0016491">
    <property type="term" value="F:oxidoreductase activity"/>
    <property type="evidence" value="ECO:0007669"/>
    <property type="project" value="InterPro"/>
</dbReference>
<keyword evidence="4" id="KW-1185">Reference proteome</keyword>
<protein>
    <submittedName>
        <fullName evidence="3">tRNA-dihydrouridine synthase</fullName>
    </submittedName>
</protein>
<proteinExistence type="predicted"/>
<dbReference type="Pfam" id="PF01207">
    <property type="entry name" value="Dus"/>
    <property type="match status" value="1"/>
</dbReference>
<dbReference type="Proteomes" id="UP000664466">
    <property type="component" value="Unassembled WGS sequence"/>
</dbReference>
<name>A0A8B0SNU7_9GAMM</name>
<evidence type="ECO:0000259" key="1">
    <source>
        <dbReference type="Pfam" id="PF01207"/>
    </source>
</evidence>
<gene>
    <name evidence="3" type="ORF">J1836_015215</name>
    <name evidence="2" type="ORF">J1836_19825</name>
</gene>
<accession>A0A8B0SNU7</accession>
<organism evidence="3">
    <name type="scientific">Thiothrix fructosivorans</name>
    <dbReference type="NCBI Taxonomy" id="111770"/>
    <lineage>
        <taxon>Bacteria</taxon>
        <taxon>Pseudomonadati</taxon>
        <taxon>Pseudomonadota</taxon>
        <taxon>Gammaproteobacteria</taxon>
        <taxon>Thiotrichales</taxon>
        <taxon>Thiotrichaceae</taxon>
        <taxon>Thiothrix</taxon>
    </lineage>
</organism>
<dbReference type="InterPro" id="IPR024036">
    <property type="entry name" value="tRNA-dHydroUridine_Synthase_C"/>
</dbReference>
<dbReference type="InterPro" id="IPR035587">
    <property type="entry name" value="DUS-like_FMN-bd"/>
</dbReference>
<feature type="domain" description="DUS-like FMN-binding" evidence="1">
    <location>
        <begin position="13"/>
        <end position="55"/>
    </location>
</feature>
<reference evidence="2 4" key="1">
    <citation type="submission" date="2021-03" db="EMBL/GenBank/DDBJ databases">
        <title>Draft genome and methylome analysis of Thiotrix fructosivoruns ATCC 49748.</title>
        <authorList>
            <person name="Fomenkov A."/>
            <person name="Grabovich M.Y."/>
            <person name="Roberts R.J."/>
        </authorList>
    </citation>
    <scope>NUCLEOTIDE SEQUENCE [LARGE SCALE GENOMIC DNA]</scope>
    <source>
        <strain evidence="2 4">ATCC 49748</strain>
    </source>
</reference>
<evidence type="ECO:0000313" key="3">
    <source>
        <dbReference type="EMBL" id="QTX12865.1"/>
    </source>
</evidence>
<reference evidence="3" key="2">
    <citation type="submission" date="2021-04" db="EMBL/GenBank/DDBJ databases">
        <title>Complete Genome and methylome analysis of Thiothrix fructosivorans ATCC 49748.</title>
        <authorList>
            <person name="Fomenkov A."/>
            <person name="Sun L."/>
            <person name="Vincze T."/>
            <person name="Grabovich M.Y."/>
            <person name="Roberts R.J."/>
        </authorList>
    </citation>
    <scope>NUCLEOTIDE SEQUENCE</scope>
    <source>
        <strain evidence="3">ATCC 49748</strain>
    </source>
</reference>
<dbReference type="EMBL" id="CP072748">
    <property type="protein sequence ID" value="QTX12865.1"/>
    <property type="molecule type" value="Genomic_DNA"/>
</dbReference>
<evidence type="ECO:0000313" key="2">
    <source>
        <dbReference type="EMBL" id="MBO0615150.1"/>
    </source>
</evidence>
<evidence type="ECO:0000313" key="4">
    <source>
        <dbReference type="Proteomes" id="UP000664466"/>
    </source>
</evidence>
<sequence>MAGLVKNSHNSGKLFTQPDVHEKCRVVLDHIGAIHDFYGTDIGVRIARKHIGWYLD</sequence>
<dbReference type="RefSeq" id="WP_207253233.1">
    <property type="nucleotide sequence ID" value="NZ_JAFMPM010000008.1"/>
</dbReference>
<dbReference type="AlphaFoldDB" id="A0A8B0SNU7"/>
<dbReference type="Gene3D" id="1.10.1200.80">
    <property type="entry name" value="Putative flavin oxidoreducatase, domain 2"/>
    <property type="match status" value="1"/>
</dbReference>
<dbReference type="EMBL" id="JAFMPM010000008">
    <property type="protein sequence ID" value="MBO0615150.1"/>
    <property type="molecule type" value="Genomic_DNA"/>
</dbReference>